<evidence type="ECO:0000259" key="1">
    <source>
        <dbReference type="Pfam" id="PF12704"/>
    </source>
</evidence>
<sequence length="138" mass="14801">MVIMFALGEGAQREVEQQIESLGSNLLMVRPGSIKSGGASQAVGASNRLTMSDVAIIKSEIPEAIAVGGSVNNQAQVVWGNQNWSTSVYGTDTDYLVASNWEMSTVKPSRTATCDVEQKLLSLVIQWPASYLATLNQH</sequence>
<organism evidence="2 3">
    <name type="scientific">Vibrio variabilis</name>
    <dbReference type="NCBI Taxonomy" id="990271"/>
    <lineage>
        <taxon>Bacteria</taxon>
        <taxon>Pseudomonadati</taxon>
        <taxon>Pseudomonadota</taxon>
        <taxon>Gammaproteobacteria</taxon>
        <taxon>Vibrionales</taxon>
        <taxon>Vibrionaceae</taxon>
        <taxon>Vibrio</taxon>
    </lineage>
</organism>
<dbReference type="EMBL" id="BBMS01000047">
    <property type="protein sequence ID" value="GAL28637.1"/>
    <property type="molecule type" value="Genomic_DNA"/>
</dbReference>
<reference evidence="3" key="1">
    <citation type="submission" date="2014-09" db="EMBL/GenBank/DDBJ databases">
        <title>Vibrio variabilis JCM 19239. (C206) whole genome shotgun sequence.</title>
        <authorList>
            <person name="Sawabe T."/>
            <person name="Meirelles P."/>
            <person name="Nakanishi M."/>
            <person name="Sayaka M."/>
            <person name="Hattori M."/>
            <person name="Ohkuma M."/>
        </authorList>
    </citation>
    <scope>NUCLEOTIDE SEQUENCE [LARGE SCALE GENOMIC DNA]</scope>
    <source>
        <strain evidence="3">JCM 19239</strain>
    </source>
</reference>
<protein>
    <submittedName>
        <fullName evidence="2">Macrolide export ATP-binding/permease protein MacB</fullName>
    </submittedName>
</protein>
<accession>A0ABQ0JIQ8</accession>
<name>A0ABQ0JIQ8_9VIBR</name>
<proteinExistence type="predicted"/>
<dbReference type="GO" id="GO:0005524">
    <property type="term" value="F:ATP binding"/>
    <property type="evidence" value="ECO:0007669"/>
    <property type="project" value="UniProtKB-KW"/>
</dbReference>
<keyword evidence="3" id="KW-1185">Reference proteome</keyword>
<evidence type="ECO:0000313" key="3">
    <source>
        <dbReference type="Proteomes" id="UP000029223"/>
    </source>
</evidence>
<evidence type="ECO:0000313" key="2">
    <source>
        <dbReference type="EMBL" id="GAL28637.1"/>
    </source>
</evidence>
<comment type="caution">
    <text evidence="2">The sequence shown here is derived from an EMBL/GenBank/DDBJ whole genome shotgun (WGS) entry which is preliminary data.</text>
</comment>
<feature type="domain" description="MacB-like periplasmic core" evidence="1">
    <location>
        <begin position="2"/>
        <end position="103"/>
    </location>
</feature>
<dbReference type="Proteomes" id="UP000029223">
    <property type="component" value="Unassembled WGS sequence"/>
</dbReference>
<keyword evidence="2" id="KW-0547">Nucleotide-binding</keyword>
<dbReference type="Pfam" id="PF12704">
    <property type="entry name" value="MacB_PCD"/>
    <property type="match status" value="1"/>
</dbReference>
<keyword evidence="2" id="KW-0067">ATP-binding</keyword>
<dbReference type="InterPro" id="IPR025857">
    <property type="entry name" value="MacB_PCD"/>
</dbReference>
<gene>
    <name evidence="2" type="ORF">JCM19239_2822</name>
</gene>